<dbReference type="PANTHER" id="PTHR34137:SF1">
    <property type="entry name" value="EXODEOXYRIBONUCLEASE 7 SMALL SUBUNIT"/>
    <property type="match status" value="1"/>
</dbReference>
<keyword evidence="3 6" id="KW-0540">Nuclease</keyword>
<accession>A0A1A5YBR2</accession>
<keyword evidence="2 6" id="KW-0963">Cytoplasm</keyword>
<organism evidence="8 9">
    <name type="scientific">Paenibacillus oryzae</name>
    <dbReference type="NCBI Taxonomy" id="1844972"/>
    <lineage>
        <taxon>Bacteria</taxon>
        <taxon>Bacillati</taxon>
        <taxon>Bacillota</taxon>
        <taxon>Bacilli</taxon>
        <taxon>Bacillales</taxon>
        <taxon>Paenibacillaceae</taxon>
        <taxon>Paenibacillus</taxon>
    </lineage>
</organism>
<dbReference type="GO" id="GO:0006308">
    <property type="term" value="P:DNA catabolic process"/>
    <property type="evidence" value="ECO:0007669"/>
    <property type="project" value="UniProtKB-UniRule"/>
</dbReference>
<dbReference type="Gene3D" id="1.10.287.1040">
    <property type="entry name" value="Exonuclease VII, small subunit"/>
    <property type="match status" value="1"/>
</dbReference>
<comment type="function">
    <text evidence="6">Bidirectionally degrades single-stranded DNA into large acid-insoluble oligonucleotides, which are then degraded further into small acid-soluble oligonucleotides.</text>
</comment>
<comment type="subunit">
    <text evidence="6">Heterooligomer composed of large and small subunits.</text>
</comment>
<evidence type="ECO:0000313" key="8">
    <source>
        <dbReference type="EMBL" id="OBR63032.1"/>
    </source>
</evidence>
<evidence type="ECO:0000256" key="6">
    <source>
        <dbReference type="HAMAP-Rule" id="MF_00337"/>
    </source>
</evidence>
<dbReference type="NCBIfam" id="NF002140">
    <property type="entry name" value="PRK00977.1-4"/>
    <property type="match status" value="1"/>
</dbReference>
<evidence type="ECO:0000256" key="5">
    <source>
        <dbReference type="ARBA" id="ARBA00022839"/>
    </source>
</evidence>
<dbReference type="Pfam" id="PF02609">
    <property type="entry name" value="Exonuc_VII_S"/>
    <property type="match status" value="1"/>
</dbReference>
<evidence type="ECO:0000256" key="7">
    <source>
        <dbReference type="SAM" id="MobiDB-lite"/>
    </source>
</evidence>
<keyword evidence="5 6" id="KW-0269">Exonuclease</keyword>
<evidence type="ECO:0000256" key="1">
    <source>
        <dbReference type="ARBA" id="ARBA00009998"/>
    </source>
</evidence>
<sequence>MPGSVAERRSTVSEQEKDQLSFEEAMQKLEEIVGRLESGDVPLETAIELFQEGMTLSRLCGSKLEQVESRIQMLVDNGQGLQKKPFAHANDDKGE</sequence>
<gene>
    <name evidence="6" type="primary">xseB</name>
    <name evidence="8" type="ORF">A7K91_23240</name>
</gene>
<dbReference type="RefSeq" id="WP_068686609.1">
    <property type="nucleotide sequence ID" value="NZ_LYPA01000075.1"/>
</dbReference>
<feature type="region of interest" description="Disordered" evidence="7">
    <location>
        <begin position="1"/>
        <end position="20"/>
    </location>
</feature>
<dbReference type="PANTHER" id="PTHR34137">
    <property type="entry name" value="EXODEOXYRIBONUCLEASE 7 SMALL SUBUNIT"/>
    <property type="match status" value="1"/>
</dbReference>
<proteinExistence type="inferred from homology"/>
<dbReference type="GO" id="GO:0005829">
    <property type="term" value="C:cytosol"/>
    <property type="evidence" value="ECO:0007669"/>
    <property type="project" value="TreeGrafter"/>
</dbReference>
<comment type="caution">
    <text evidence="8">The sequence shown here is derived from an EMBL/GenBank/DDBJ whole genome shotgun (WGS) entry which is preliminary data.</text>
</comment>
<keyword evidence="9" id="KW-1185">Reference proteome</keyword>
<dbReference type="EC" id="3.1.11.6" evidence="6"/>
<comment type="subcellular location">
    <subcellularLocation>
        <location evidence="6">Cytoplasm</location>
    </subcellularLocation>
</comment>
<dbReference type="SUPFAM" id="SSF116842">
    <property type="entry name" value="XseB-like"/>
    <property type="match status" value="1"/>
</dbReference>
<dbReference type="EMBL" id="LYPA01000075">
    <property type="protein sequence ID" value="OBR63032.1"/>
    <property type="molecule type" value="Genomic_DNA"/>
</dbReference>
<dbReference type="OrthoDB" id="9798666at2"/>
<dbReference type="GO" id="GO:0009318">
    <property type="term" value="C:exodeoxyribonuclease VII complex"/>
    <property type="evidence" value="ECO:0007669"/>
    <property type="project" value="UniProtKB-UniRule"/>
</dbReference>
<dbReference type="InterPro" id="IPR037004">
    <property type="entry name" value="Exonuc_VII_ssu_sf"/>
</dbReference>
<dbReference type="GO" id="GO:0008855">
    <property type="term" value="F:exodeoxyribonuclease VII activity"/>
    <property type="evidence" value="ECO:0007669"/>
    <property type="project" value="UniProtKB-UniRule"/>
</dbReference>
<evidence type="ECO:0000256" key="2">
    <source>
        <dbReference type="ARBA" id="ARBA00022490"/>
    </source>
</evidence>
<dbReference type="AlphaFoldDB" id="A0A1A5YBR2"/>
<evidence type="ECO:0000313" key="9">
    <source>
        <dbReference type="Proteomes" id="UP000092024"/>
    </source>
</evidence>
<dbReference type="HAMAP" id="MF_00337">
    <property type="entry name" value="Exonuc_7_S"/>
    <property type="match status" value="1"/>
</dbReference>
<reference evidence="8 9" key="1">
    <citation type="submission" date="2016-05" db="EMBL/GenBank/DDBJ databases">
        <title>Paenibacillus oryzae. sp. nov., isolated from the rice root.</title>
        <authorList>
            <person name="Zhang J."/>
            <person name="Zhang X."/>
        </authorList>
    </citation>
    <scope>NUCLEOTIDE SEQUENCE [LARGE SCALE GENOMIC DNA]</scope>
    <source>
        <strain evidence="8 9">1DrF-4</strain>
    </source>
</reference>
<name>A0A1A5YBR2_9BACL</name>
<dbReference type="InterPro" id="IPR003761">
    <property type="entry name" value="Exonuc_VII_S"/>
</dbReference>
<dbReference type="NCBIfam" id="TIGR01280">
    <property type="entry name" value="xseB"/>
    <property type="match status" value="1"/>
</dbReference>
<keyword evidence="4 6" id="KW-0378">Hydrolase</keyword>
<comment type="similarity">
    <text evidence="1 6">Belongs to the XseB family.</text>
</comment>
<protein>
    <recommendedName>
        <fullName evidence="6">Exodeoxyribonuclease 7 small subunit</fullName>
        <ecNumber evidence="6">3.1.11.6</ecNumber>
    </recommendedName>
    <alternativeName>
        <fullName evidence="6">Exodeoxyribonuclease VII small subunit</fullName>
        <shortName evidence="6">Exonuclease VII small subunit</shortName>
    </alternativeName>
</protein>
<dbReference type="STRING" id="1844972.A7K91_23240"/>
<dbReference type="Proteomes" id="UP000092024">
    <property type="component" value="Unassembled WGS sequence"/>
</dbReference>
<comment type="catalytic activity">
    <reaction evidence="6">
        <text>Exonucleolytic cleavage in either 5'- to 3'- or 3'- to 5'-direction to yield nucleoside 5'-phosphates.</text>
        <dbReference type="EC" id="3.1.11.6"/>
    </reaction>
</comment>
<evidence type="ECO:0000256" key="3">
    <source>
        <dbReference type="ARBA" id="ARBA00022722"/>
    </source>
</evidence>
<evidence type="ECO:0000256" key="4">
    <source>
        <dbReference type="ARBA" id="ARBA00022801"/>
    </source>
</evidence>